<sequence length="110" mass="13093">ELKAFMLLLKTIRANPCELMQKMDTIKEIAKVLNIDQVTAAKMMKKLQFQRKLNIKCNLEQQKDQQLYQILDQDLGLFDDIFSPSFKYEPNLKRMKIREDRLIIGWESLD</sequence>
<dbReference type="AlphaFoldDB" id="A0A146KEV2"/>
<organism evidence="1">
    <name type="scientific">Trepomonas sp. PC1</name>
    <dbReference type="NCBI Taxonomy" id="1076344"/>
    <lineage>
        <taxon>Eukaryota</taxon>
        <taxon>Metamonada</taxon>
        <taxon>Diplomonadida</taxon>
        <taxon>Hexamitidae</taxon>
        <taxon>Hexamitinae</taxon>
        <taxon>Trepomonas</taxon>
    </lineage>
</organism>
<reference evidence="1" key="1">
    <citation type="submission" date="2015-07" db="EMBL/GenBank/DDBJ databases">
        <title>Adaptation to a free-living lifestyle via gene acquisitions in the diplomonad Trepomonas sp. PC1.</title>
        <authorList>
            <person name="Xu F."/>
            <person name="Jerlstrom-Hultqvist J."/>
            <person name="Kolisko M."/>
            <person name="Simpson A.G.B."/>
            <person name="Roger A.J."/>
            <person name="Svard S.G."/>
            <person name="Andersson J.O."/>
        </authorList>
    </citation>
    <scope>NUCLEOTIDE SEQUENCE</scope>
    <source>
        <strain evidence="1">PC1</strain>
    </source>
</reference>
<gene>
    <name evidence="1" type="ORF">TPC1_13263</name>
</gene>
<feature type="non-terminal residue" evidence="1">
    <location>
        <position position="1"/>
    </location>
</feature>
<evidence type="ECO:0000313" key="1">
    <source>
        <dbReference type="EMBL" id="JAP94185.1"/>
    </source>
</evidence>
<protein>
    <submittedName>
        <fullName evidence="1">Uncharacterized protein</fullName>
    </submittedName>
</protein>
<name>A0A146KEV2_9EUKA</name>
<dbReference type="EMBL" id="GDID01002421">
    <property type="protein sequence ID" value="JAP94185.1"/>
    <property type="molecule type" value="Transcribed_RNA"/>
</dbReference>
<accession>A0A146KEV2</accession>
<feature type="non-terminal residue" evidence="1">
    <location>
        <position position="110"/>
    </location>
</feature>
<proteinExistence type="predicted"/>